<evidence type="ECO:0000313" key="5">
    <source>
        <dbReference type="EMBL" id="GAW07147.1"/>
    </source>
</evidence>
<reference evidence="5 6" key="1">
    <citation type="submission" date="2016-08" db="EMBL/GenBank/DDBJ databases">
        <authorList>
            <consortium name="Lentinula edodes genome sequencing consortium"/>
            <person name="Sakamoto Y."/>
            <person name="Nakade K."/>
            <person name="Sato S."/>
            <person name="Yoshida Y."/>
            <person name="Miyazaki K."/>
            <person name="Natsume S."/>
            <person name="Konno N."/>
        </authorList>
    </citation>
    <scope>NUCLEOTIDE SEQUENCE [LARGE SCALE GENOMIC DNA]</scope>
    <source>
        <strain evidence="5 6">NBRC 111202</strain>
    </source>
</reference>
<dbReference type="InterPro" id="IPR032465">
    <property type="entry name" value="ACMSD"/>
</dbReference>
<dbReference type="PANTHER" id="PTHR21240:SF28">
    <property type="entry name" value="ISO-OROTATE DECARBOXYLASE (EUROFUNG)"/>
    <property type="match status" value="1"/>
</dbReference>
<accession>A0A1Q3EIV3</accession>
<dbReference type="PANTHER" id="PTHR21240">
    <property type="entry name" value="2-AMINO-3-CARBOXYLMUCONATE-6-SEMIALDEHYDE DECARBOXYLASE"/>
    <property type="match status" value="1"/>
</dbReference>
<dbReference type="InterPro" id="IPR006680">
    <property type="entry name" value="Amidohydro-rel"/>
</dbReference>
<sequence length="363" mass="40970">MVVLDSPDLKNDYSLRPGLIKKSKLAPAHEAPYITLGNNMPKGHIDVHHHFFPTELAKIKEINFAEIGFQSPKENFPWTPEVSLKFMDQTGIDTAILSLPALGSGTVSEKNRALARERNMQMARFRDERPTRFGFFATMPFLQDVQGALIEIKYALDVLQADGVAISSSYGEGSEAKYIGDKLYEPFWAELHSRKAVVFLHGNQTPSSTPYPDPTLGLPIVEVPNETFKAASHLVVTGTKRKYPDIKIILSHMGGSTPFLSVRVARLSHYMGCPLSPEEILEDFKSFYFDTALSAHETTLTAIQSFITPDHLLFGTDFPAVHREITSWYTKHLEDFFADNKDKYEDIAYRNALRLFPRLRTQD</sequence>
<comment type="caution">
    <text evidence="5">The sequence shown here is derived from an EMBL/GenBank/DDBJ whole genome shotgun (WGS) entry which is preliminary data.</text>
</comment>
<dbReference type="Proteomes" id="UP000188533">
    <property type="component" value="Unassembled WGS sequence"/>
</dbReference>
<evidence type="ECO:0000259" key="4">
    <source>
        <dbReference type="Pfam" id="PF04909"/>
    </source>
</evidence>
<name>A0A1Q3EIV3_LENED</name>
<dbReference type="AlphaFoldDB" id="A0A1Q3EIV3"/>
<protein>
    <submittedName>
        <fullName evidence="5">Amidohydrolase 2</fullName>
    </submittedName>
</protein>
<dbReference type="Pfam" id="PF04909">
    <property type="entry name" value="Amidohydro_2"/>
    <property type="match status" value="1"/>
</dbReference>
<keyword evidence="6" id="KW-1185">Reference proteome</keyword>
<dbReference type="SUPFAM" id="SSF51556">
    <property type="entry name" value="Metallo-dependent hydrolases"/>
    <property type="match status" value="1"/>
</dbReference>
<dbReference type="GO" id="GO:0005737">
    <property type="term" value="C:cytoplasm"/>
    <property type="evidence" value="ECO:0007669"/>
    <property type="project" value="TreeGrafter"/>
</dbReference>
<proteinExistence type="inferred from homology"/>
<evidence type="ECO:0000256" key="1">
    <source>
        <dbReference type="ARBA" id="ARBA00022793"/>
    </source>
</evidence>
<dbReference type="STRING" id="5353.A0A1Q3EIV3"/>
<reference evidence="5 6" key="2">
    <citation type="submission" date="2017-02" db="EMBL/GenBank/DDBJ databases">
        <title>A genome survey and senescence transcriptome analysis in Lentinula edodes.</title>
        <authorList>
            <person name="Sakamoto Y."/>
            <person name="Nakade K."/>
            <person name="Sato S."/>
            <person name="Yoshida Y."/>
            <person name="Miyazaki K."/>
            <person name="Natsume S."/>
            <person name="Konno N."/>
        </authorList>
    </citation>
    <scope>NUCLEOTIDE SEQUENCE [LARGE SCALE GENOMIC DNA]</scope>
    <source>
        <strain evidence="5 6">NBRC 111202</strain>
    </source>
</reference>
<evidence type="ECO:0000256" key="2">
    <source>
        <dbReference type="ARBA" id="ARBA00023239"/>
    </source>
</evidence>
<organism evidence="5 6">
    <name type="scientific">Lentinula edodes</name>
    <name type="common">Shiitake mushroom</name>
    <name type="synonym">Lentinus edodes</name>
    <dbReference type="NCBI Taxonomy" id="5353"/>
    <lineage>
        <taxon>Eukaryota</taxon>
        <taxon>Fungi</taxon>
        <taxon>Dikarya</taxon>
        <taxon>Basidiomycota</taxon>
        <taxon>Agaricomycotina</taxon>
        <taxon>Agaricomycetes</taxon>
        <taxon>Agaricomycetidae</taxon>
        <taxon>Agaricales</taxon>
        <taxon>Marasmiineae</taxon>
        <taxon>Omphalotaceae</taxon>
        <taxon>Lentinula</taxon>
    </lineage>
</organism>
<dbReference type="GO" id="GO:0016831">
    <property type="term" value="F:carboxy-lyase activity"/>
    <property type="evidence" value="ECO:0007669"/>
    <property type="project" value="UniProtKB-KW"/>
</dbReference>
<dbReference type="InterPro" id="IPR032466">
    <property type="entry name" value="Metal_Hydrolase"/>
</dbReference>
<keyword evidence="1 3" id="KW-0210">Decarboxylase</keyword>
<dbReference type="GO" id="GO:0019748">
    <property type="term" value="P:secondary metabolic process"/>
    <property type="evidence" value="ECO:0007669"/>
    <property type="project" value="TreeGrafter"/>
</dbReference>
<keyword evidence="2 3" id="KW-0456">Lyase</keyword>
<keyword evidence="5" id="KW-0378">Hydrolase</keyword>
<dbReference type="GO" id="GO:0016787">
    <property type="term" value="F:hydrolase activity"/>
    <property type="evidence" value="ECO:0007669"/>
    <property type="project" value="UniProtKB-KW"/>
</dbReference>
<gene>
    <name evidence="5" type="ORF">LENED_009119</name>
</gene>
<feature type="domain" description="Amidohydrolase-related" evidence="4">
    <location>
        <begin position="45"/>
        <end position="357"/>
    </location>
</feature>
<evidence type="ECO:0000256" key="3">
    <source>
        <dbReference type="RuleBase" id="RU366045"/>
    </source>
</evidence>
<dbReference type="Gene3D" id="3.20.20.140">
    <property type="entry name" value="Metal-dependent hydrolases"/>
    <property type="match status" value="1"/>
</dbReference>
<dbReference type="EMBL" id="BDGU01000396">
    <property type="protein sequence ID" value="GAW07147.1"/>
    <property type="molecule type" value="Genomic_DNA"/>
</dbReference>
<evidence type="ECO:0000313" key="6">
    <source>
        <dbReference type="Proteomes" id="UP000188533"/>
    </source>
</evidence>
<comment type="similarity">
    <text evidence="3">Belongs to the metallo-dependent hydrolases superfamily.</text>
</comment>